<dbReference type="EMBL" id="KZ454989">
    <property type="protein sequence ID" value="PKI84602.1"/>
    <property type="molecule type" value="Genomic_DNA"/>
</dbReference>
<dbReference type="OrthoDB" id="270009at2759"/>
<feature type="binding site" evidence="2">
    <location>
        <position position="106"/>
    </location>
    <ligand>
        <name>Cu cation</name>
        <dbReference type="ChEBI" id="CHEBI:23378"/>
    </ligand>
</feature>
<dbReference type="InterPro" id="IPR036249">
    <property type="entry name" value="Thioredoxin-like_sf"/>
</dbReference>
<dbReference type="PANTHER" id="PTHR12151:SF5">
    <property type="entry name" value="AT19154P"/>
    <property type="match status" value="1"/>
</dbReference>
<dbReference type="Proteomes" id="UP000232875">
    <property type="component" value="Unassembled WGS sequence"/>
</dbReference>
<gene>
    <name evidence="5" type="primary">SCO1</name>
    <name evidence="5" type="ORF">MVES_001687</name>
</gene>
<feature type="disulfide bond" description="Redox-active" evidence="3">
    <location>
        <begin position="106"/>
        <end position="110"/>
    </location>
</feature>
<feature type="region of interest" description="Disordered" evidence="4">
    <location>
        <begin position="1"/>
        <end position="49"/>
    </location>
</feature>
<feature type="compositionally biased region" description="Basic and acidic residues" evidence="4">
    <location>
        <begin position="11"/>
        <end position="22"/>
    </location>
</feature>
<evidence type="ECO:0000256" key="3">
    <source>
        <dbReference type="PIRSR" id="PIRSR603782-2"/>
    </source>
</evidence>
<dbReference type="GO" id="GO:0005507">
    <property type="term" value="F:copper ion binding"/>
    <property type="evidence" value="ECO:0007669"/>
    <property type="project" value="UniProtKB-ARBA"/>
</dbReference>
<dbReference type="PANTHER" id="PTHR12151">
    <property type="entry name" value="ELECTRON TRANSPORT PROTIN SCO1/SENC FAMILY MEMBER"/>
    <property type="match status" value="1"/>
</dbReference>
<name>A0A2N1JDJ6_9BASI</name>
<dbReference type="GO" id="GO:0005739">
    <property type="term" value="C:mitochondrion"/>
    <property type="evidence" value="ECO:0007669"/>
    <property type="project" value="GOC"/>
</dbReference>
<accession>A0A2N1JDJ6</accession>
<evidence type="ECO:0000313" key="5">
    <source>
        <dbReference type="EMBL" id="PKI84602.1"/>
    </source>
</evidence>
<evidence type="ECO:0000313" key="6">
    <source>
        <dbReference type="Proteomes" id="UP000232875"/>
    </source>
</evidence>
<dbReference type="FunFam" id="3.40.30.10:FF:000013">
    <property type="entry name" value="Blast:Protein SCO1 homolog, mitochondrial"/>
    <property type="match status" value="1"/>
</dbReference>
<feature type="binding site" evidence="2">
    <location>
        <position position="110"/>
    </location>
    <ligand>
        <name>Cu cation</name>
        <dbReference type="ChEBI" id="CHEBI:23378"/>
    </ligand>
</feature>
<keyword evidence="2" id="KW-0186">Copper</keyword>
<feature type="region of interest" description="Disordered" evidence="4">
    <location>
        <begin position="250"/>
        <end position="283"/>
    </location>
</feature>
<dbReference type="AlphaFoldDB" id="A0A2N1JDJ6"/>
<keyword evidence="2" id="KW-0479">Metal-binding</keyword>
<reference evidence="5 6" key="1">
    <citation type="submission" date="2017-10" db="EMBL/GenBank/DDBJ databases">
        <title>A novel species of cold-tolerant Malassezia isolated from bats.</title>
        <authorList>
            <person name="Lorch J.M."/>
            <person name="Palmer J.M."/>
            <person name="Vanderwolf K.J."/>
            <person name="Schmidt K.Z."/>
            <person name="Verant M.L."/>
            <person name="Weller T.J."/>
            <person name="Blehert D.S."/>
        </authorList>
    </citation>
    <scope>NUCLEOTIDE SEQUENCE [LARGE SCALE GENOMIC DNA]</scope>
    <source>
        <strain evidence="5 6">NWHC:44797-103</strain>
    </source>
</reference>
<dbReference type="InterPro" id="IPR003782">
    <property type="entry name" value="SCO1/SenC"/>
</dbReference>
<dbReference type="SUPFAM" id="SSF52833">
    <property type="entry name" value="Thioredoxin-like"/>
    <property type="match status" value="1"/>
</dbReference>
<dbReference type="STRING" id="2020962.A0A2N1JDJ6"/>
<protein>
    <submittedName>
        <fullName evidence="5">Sco1p</fullName>
    </submittedName>
</protein>
<comment type="similarity">
    <text evidence="1">Belongs to the SCO1/2 family.</text>
</comment>
<dbReference type="Gene3D" id="3.40.30.10">
    <property type="entry name" value="Glutaredoxin"/>
    <property type="match status" value="1"/>
</dbReference>
<dbReference type="CDD" id="cd02968">
    <property type="entry name" value="SCO"/>
    <property type="match status" value="1"/>
</dbReference>
<organism evidence="5 6">
    <name type="scientific">Malassezia vespertilionis</name>
    <dbReference type="NCBI Taxonomy" id="2020962"/>
    <lineage>
        <taxon>Eukaryota</taxon>
        <taxon>Fungi</taxon>
        <taxon>Dikarya</taxon>
        <taxon>Basidiomycota</taxon>
        <taxon>Ustilaginomycotina</taxon>
        <taxon>Malasseziomycetes</taxon>
        <taxon>Malasseziales</taxon>
        <taxon>Malasseziaceae</taxon>
        <taxon>Malassezia</taxon>
    </lineage>
</organism>
<feature type="binding site" evidence="2">
    <location>
        <position position="197"/>
    </location>
    <ligand>
        <name>Cu cation</name>
        <dbReference type="ChEBI" id="CHEBI:23378"/>
    </ligand>
</feature>
<dbReference type="GO" id="GO:0033617">
    <property type="term" value="P:mitochondrial respiratory chain complex IV assembly"/>
    <property type="evidence" value="ECO:0007669"/>
    <property type="project" value="TreeGrafter"/>
</dbReference>
<sequence>MWSRAYSATPEKPKDAVDEKKQPQSQSQSQPQPQPRPSSFTKSAVGHEKKRLEKQHLETLEAMDSQSAGRPRIGGPFTLVSSTGHSMTEQDLLGSFSLIYFGFTNCPDICPEELDKMSSVVDRIAAEHGHVINPVFVTCDPARDRVPLVAEYIADFHPKMIGLTGSYDAVKQACKAYRVYFSTPPGVDPTTDYLVDHSIFFYLMDPEGKFVDAFGKSTTEDEVHEKVQKYIRQWKGEGLLLAEANAKQNAATDGRPISQDPHLFEAPSAVPSKPPAVQSARLL</sequence>
<proteinExistence type="inferred from homology"/>
<dbReference type="Pfam" id="PF02630">
    <property type="entry name" value="SCO1-SenC"/>
    <property type="match status" value="1"/>
</dbReference>
<keyword evidence="3" id="KW-1015">Disulfide bond</keyword>
<evidence type="ECO:0000256" key="2">
    <source>
        <dbReference type="PIRSR" id="PIRSR603782-1"/>
    </source>
</evidence>
<feature type="compositionally biased region" description="Low complexity" evidence="4">
    <location>
        <begin position="266"/>
        <end position="283"/>
    </location>
</feature>
<evidence type="ECO:0000256" key="1">
    <source>
        <dbReference type="ARBA" id="ARBA00010996"/>
    </source>
</evidence>
<keyword evidence="6" id="KW-1185">Reference proteome</keyword>
<evidence type="ECO:0000256" key="4">
    <source>
        <dbReference type="SAM" id="MobiDB-lite"/>
    </source>
</evidence>